<dbReference type="Proteomes" id="UP001177021">
    <property type="component" value="Unassembled WGS sequence"/>
</dbReference>
<organism evidence="1 2">
    <name type="scientific">Trifolium pratense</name>
    <name type="common">Red clover</name>
    <dbReference type="NCBI Taxonomy" id="57577"/>
    <lineage>
        <taxon>Eukaryota</taxon>
        <taxon>Viridiplantae</taxon>
        <taxon>Streptophyta</taxon>
        <taxon>Embryophyta</taxon>
        <taxon>Tracheophyta</taxon>
        <taxon>Spermatophyta</taxon>
        <taxon>Magnoliopsida</taxon>
        <taxon>eudicotyledons</taxon>
        <taxon>Gunneridae</taxon>
        <taxon>Pentapetalae</taxon>
        <taxon>rosids</taxon>
        <taxon>fabids</taxon>
        <taxon>Fabales</taxon>
        <taxon>Fabaceae</taxon>
        <taxon>Papilionoideae</taxon>
        <taxon>50 kb inversion clade</taxon>
        <taxon>NPAAA clade</taxon>
        <taxon>Hologalegina</taxon>
        <taxon>IRL clade</taxon>
        <taxon>Trifolieae</taxon>
        <taxon>Trifolium</taxon>
    </lineage>
</organism>
<dbReference type="EMBL" id="CASHSV030000823">
    <property type="protein sequence ID" value="CAJ2679173.1"/>
    <property type="molecule type" value="Genomic_DNA"/>
</dbReference>
<sequence>MAGRGNGRGNNQMADAIATLTNIVARDHQPGREDEMRLERIMKHNPKLFTGGYAPEAAVKWIEEVEIVFEAMRCTEENKLTLGTYVLREVFQDCIKLPPERSQMHRIKLFEEHNPVNVRPYRYPHHQKEEIERQVTELLEAKVIRPSMSAFSSPVILVKKKDCVDYRALNKATVPDKYPIPIVDELLDELFGSTIFSKIDLKSGYHQLELLRRIYTKLHLGLTMFIVYTDHKSLEHFLQQRLSSPDQQCWLAKLLGYQFEVQYKPVWENKAADALSRCNDGEFTTMVSYPTWLDGKNLIQEVTNDSDIQQMVVELNINPLGKPGFNVKQGLLFYHDRLVLSSKSPSIPMLLKEFHSTPTGGHSGYLRTYRRLAENLYWIGMQRTVRDFVRACDVCQRQKYDSTTPGGLLQPLPVPNAIWEDLSLDFITGLPKSKGFEAILVVVDRLSKYGHGILLKHPYTAKSVAELFVKEIVRLHGIPSSVISDRDPLFVSHFWMELFKLQGTEVLNRCLETYLCCFTSDQPKTWSHWISWAEFSYNTTFHISIGKTPFEVVYGRHPPNLLRFLNNETKVAAVAVELSERDEALNQLKVHLSRAQEKMKHQADKKRRQVTFEKSWGEVAYRLKLPDHSKIHPVFHVSLLKKAVGDYQVQGDLPKELEVTDAEDVYPDQVLESRVDMRGGVSVPQSLIKWKNRSIDDVTWEDTAFIRGQFPYFLEDKDVEKEGGIDRNLDEEMDLAFGPKPGVWVYTRQRGIAISQRKYALDILEETGMLDCKPIDTPMDPNTKLMPNQGESFSDPGRYRRLIGKLNYLTMTRPDLSFAVSVVSQFLNSPCDSHWDAVVRILRYIKGSPGRGIVYENRGHNNVVAYTDAGWMS</sequence>
<comment type="caution">
    <text evidence="1">The sequence shown here is derived from an EMBL/GenBank/DDBJ whole genome shotgun (WGS) entry which is preliminary data.</text>
</comment>
<protein>
    <submittedName>
        <fullName evidence="1">Uncharacterized protein</fullName>
    </submittedName>
</protein>
<accession>A0ACB0MEH3</accession>
<name>A0ACB0MEH3_TRIPR</name>
<keyword evidence="2" id="KW-1185">Reference proteome</keyword>
<reference evidence="1" key="1">
    <citation type="submission" date="2023-10" db="EMBL/GenBank/DDBJ databases">
        <authorList>
            <person name="Rodriguez Cubillos JULIANA M."/>
            <person name="De Vega J."/>
        </authorList>
    </citation>
    <scope>NUCLEOTIDE SEQUENCE</scope>
</reference>
<evidence type="ECO:0000313" key="2">
    <source>
        <dbReference type="Proteomes" id="UP001177021"/>
    </source>
</evidence>
<proteinExistence type="predicted"/>
<gene>
    <name evidence="1" type="ORF">MILVUS5_LOCUS41327</name>
</gene>
<evidence type="ECO:0000313" key="1">
    <source>
        <dbReference type="EMBL" id="CAJ2679173.1"/>
    </source>
</evidence>